<protein>
    <submittedName>
        <fullName evidence="8">TonB-dependent receptor</fullName>
    </submittedName>
</protein>
<keyword evidence="3 7" id="KW-1134">Transmembrane beta strand</keyword>
<accession>A0A6S6SJ04</accession>
<keyword evidence="4 7" id="KW-0812">Transmembrane</keyword>
<dbReference type="GO" id="GO:0009279">
    <property type="term" value="C:cell outer membrane"/>
    <property type="evidence" value="ECO:0007669"/>
    <property type="project" value="UniProtKB-SubCell"/>
</dbReference>
<dbReference type="SUPFAM" id="SSF56935">
    <property type="entry name" value="Porins"/>
    <property type="match status" value="1"/>
</dbReference>
<feature type="non-terminal residue" evidence="8">
    <location>
        <position position="1"/>
    </location>
</feature>
<name>A0A6S6SJ04_9BACT</name>
<evidence type="ECO:0000313" key="8">
    <source>
        <dbReference type="EMBL" id="CAA6803362.1"/>
    </source>
</evidence>
<gene>
    <name evidence="8" type="ORF">HELGO_WM34698</name>
</gene>
<evidence type="ECO:0000256" key="2">
    <source>
        <dbReference type="ARBA" id="ARBA00022448"/>
    </source>
</evidence>
<reference evidence="8" key="1">
    <citation type="submission" date="2020-01" db="EMBL/GenBank/DDBJ databases">
        <authorList>
            <person name="Meier V. D."/>
            <person name="Meier V D."/>
        </authorList>
    </citation>
    <scope>NUCLEOTIDE SEQUENCE</scope>
    <source>
        <strain evidence="8">HLG_WM_MAG_03</strain>
    </source>
</reference>
<evidence type="ECO:0000256" key="4">
    <source>
        <dbReference type="ARBA" id="ARBA00022692"/>
    </source>
</evidence>
<proteinExistence type="inferred from homology"/>
<dbReference type="InterPro" id="IPR036942">
    <property type="entry name" value="Beta-barrel_TonB_sf"/>
</dbReference>
<comment type="subcellular location">
    <subcellularLocation>
        <location evidence="1 7">Cell outer membrane</location>
        <topology evidence="1 7">Multi-pass membrane protein</topology>
    </subcellularLocation>
</comment>
<keyword evidence="6 7" id="KW-0998">Cell outer membrane</keyword>
<comment type="similarity">
    <text evidence="7">Belongs to the TonB-dependent receptor family.</text>
</comment>
<keyword evidence="8" id="KW-0675">Receptor</keyword>
<dbReference type="InterPro" id="IPR039426">
    <property type="entry name" value="TonB-dep_rcpt-like"/>
</dbReference>
<evidence type="ECO:0000256" key="6">
    <source>
        <dbReference type="ARBA" id="ARBA00023237"/>
    </source>
</evidence>
<evidence type="ECO:0000256" key="3">
    <source>
        <dbReference type="ARBA" id="ARBA00022452"/>
    </source>
</evidence>
<dbReference type="PROSITE" id="PS52016">
    <property type="entry name" value="TONB_DEPENDENT_REC_3"/>
    <property type="match status" value="1"/>
</dbReference>
<evidence type="ECO:0000256" key="5">
    <source>
        <dbReference type="ARBA" id="ARBA00023136"/>
    </source>
</evidence>
<organism evidence="8">
    <name type="scientific">uncultured Sulfurovum sp</name>
    <dbReference type="NCBI Taxonomy" id="269237"/>
    <lineage>
        <taxon>Bacteria</taxon>
        <taxon>Pseudomonadati</taxon>
        <taxon>Campylobacterota</taxon>
        <taxon>Epsilonproteobacteria</taxon>
        <taxon>Campylobacterales</taxon>
        <taxon>Sulfurovaceae</taxon>
        <taxon>Sulfurovum</taxon>
        <taxon>environmental samples</taxon>
    </lineage>
</organism>
<dbReference type="Gene3D" id="2.40.170.20">
    <property type="entry name" value="TonB-dependent receptor, beta-barrel domain"/>
    <property type="match status" value="1"/>
</dbReference>
<evidence type="ECO:0000256" key="1">
    <source>
        <dbReference type="ARBA" id="ARBA00004571"/>
    </source>
</evidence>
<dbReference type="AlphaFoldDB" id="A0A6S6SJ04"/>
<keyword evidence="5 7" id="KW-0472">Membrane</keyword>
<keyword evidence="2 7" id="KW-0813">Transport</keyword>
<dbReference type="EMBL" id="CACVAR010000114">
    <property type="protein sequence ID" value="CAA6803362.1"/>
    <property type="molecule type" value="Genomic_DNA"/>
</dbReference>
<sequence length="61" mass="6948">NLKTTRNFDNGLEFTLGVDNAFDKAYANTNTYNDLVLISGGDTMLINEPGRYMYLNAKYQF</sequence>
<evidence type="ECO:0000256" key="7">
    <source>
        <dbReference type="PROSITE-ProRule" id="PRU01360"/>
    </source>
</evidence>